<dbReference type="RefSeq" id="WP_184100025.1">
    <property type="nucleotide sequence ID" value="NZ_JACIJH010000012.1"/>
</dbReference>
<evidence type="ECO:0000259" key="3">
    <source>
        <dbReference type="PROSITE" id="PS51464"/>
    </source>
</evidence>
<dbReference type="PANTHER" id="PTHR10937:SF8">
    <property type="entry name" value="AMINOTRANSFERASE-RELATED"/>
    <property type="match status" value="1"/>
</dbReference>
<feature type="domain" description="SIS" evidence="3">
    <location>
        <begin position="198"/>
        <end position="331"/>
    </location>
</feature>
<comment type="caution">
    <text evidence="4">The sequence shown here is derived from an EMBL/GenBank/DDBJ whole genome shotgun (WGS) entry which is preliminary data.</text>
</comment>
<dbReference type="PANTHER" id="PTHR10937">
    <property type="entry name" value="GLUCOSAMINE--FRUCTOSE-6-PHOSPHATE AMINOTRANSFERASE, ISOMERIZING"/>
    <property type="match status" value="1"/>
</dbReference>
<dbReference type="EC" id="2.6.1.16" evidence="4"/>
<feature type="domain" description="SIS" evidence="3">
    <location>
        <begin position="33"/>
        <end position="176"/>
    </location>
</feature>
<dbReference type="GO" id="GO:1901135">
    <property type="term" value="P:carbohydrate derivative metabolic process"/>
    <property type="evidence" value="ECO:0007669"/>
    <property type="project" value="InterPro"/>
</dbReference>
<evidence type="ECO:0000313" key="4">
    <source>
        <dbReference type="EMBL" id="MBB5707805.1"/>
    </source>
</evidence>
<dbReference type="SUPFAM" id="SSF53697">
    <property type="entry name" value="SIS domain"/>
    <property type="match status" value="1"/>
</dbReference>
<accession>A0A7W9ET39</accession>
<dbReference type="InterPro" id="IPR035466">
    <property type="entry name" value="GlmS/AgaS_SIS"/>
</dbReference>
<keyword evidence="1 4" id="KW-0032">Aminotransferase</keyword>
<keyword evidence="5" id="KW-1185">Reference proteome</keyword>
<dbReference type="Pfam" id="PF01380">
    <property type="entry name" value="SIS"/>
    <property type="match status" value="2"/>
</dbReference>
<dbReference type="Gene3D" id="3.40.50.10490">
    <property type="entry name" value="Glucose-6-phosphate isomerase like protein, domain 1"/>
    <property type="match status" value="2"/>
</dbReference>
<dbReference type="Proteomes" id="UP000537161">
    <property type="component" value="Unassembled WGS sequence"/>
</dbReference>
<evidence type="ECO:0000256" key="1">
    <source>
        <dbReference type="ARBA" id="ARBA00022576"/>
    </source>
</evidence>
<dbReference type="EMBL" id="JACIJH010000012">
    <property type="protein sequence ID" value="MBB5707805.1"/>
    <property type="molecule type" value="Genomic_DNA"/>
</dbReference>
<keyword evidence="2" id="KW-0677">Repeat</keyword>
<keyword evidence="4" id="KW-0808">Transferase</keyword>
<evidence type="ECO:0000313" key="5">
    <source>
        <dbReference type="Proteomes" id="UP000537161"/>
    </source>
</evidence>
<dbReference type="InterPro" id="IPR035490">
    <property type="entry name" value="GlmS/FrlB_SIS"/>
</dbReference>
<dbReference type="InterPro" id="IPR046348">
    <property type="entry name" value="SIS_dom_sf"/>
</dbReference>
<dbReference type="InterPro" id="IPR001347">
    <property type="entry name" value="SIS_dom"/>
</dbReference>
<dbReference type="PROSITE" id="PS51464">
    <property type="entry name" value="SIS"/>
    <property type="match status" value="2"/>
</dbReference>
<dbReference type="CDD" id="cd05009">
    <property type="entry name" value="SIS_GlmS_GlmD_2"/>
    <property type="match status" value="1"/>
</dbReference>
<reference evidence="4 5" key="1">
    <citation type="submission" date="2020-08" db="EMBL/GenBank/DDBJ databases">
        <title>Genomic Encyclopedia of Type Strains, Phase IV (KMG-IV): sequencing the most valuable type-strain genomes for metagenomic binning, comparative biology and taxonomic classification.</title>
        <authorList>
            <person name="Goeker M."/>
        </authorList>
    </citation>
    <scope>NUCLEOTIDE SEQUENCE [LARGE SCALE GENOMIC DNA]</scope>
    <source>
        <strain evidence="4 5">DSM 27163</strain>
    </source>
</reference>
<evidence type="ECO:0000256" key="2">
    <source>
        <dbReference type="ARBA" id="ARBA00022737"/>
    </source>
</evidence>
<protein>
    <submittedName>
        <fullName evidence="4">Glucosamine--fructose-6-phosphate aminotransferase (Isomerizing)</fullName>
        <ecNumber evidence="4">2.6.1.16</ecNumber>
    </submittedName>
</protein>
<gene>
    <name evidence="4" type="ORF">FHR21_003173</name>
</gene>
<dbReference type="AlphaFoldDB" id="A0A7W9ET39"/>
<sequence length="341" mass="34513">MKDGPTLMETEAAEAPAVVRRLLVTMRGTFANIGARLRAAPPAVVVTCGRGSSDHAATYAKYLIETMTGTPTASAALSVASLYDAPAAAPGARLCLAISQSGRSPDLLATVAQQRAAGAFVVALVNAGGSPLADLADAVIALGAGPERSVAATKSWIASLAAIAALVAAWTEDTGLSGTLDELPERLAAADALDWSPAVAAFAGATDLFVLGRGYGLAAAQEAALKFKETCALHAEAFSAAEVRHGPMAIIGERFPILALGGTDRAGVSVCDAAQEFRARGAAVLLADPGGGGDLPAIAGHPAIEPILLIQSFYRMVNALALARGCDPDSPPHLNKVTETL</sequence>
<dbReference type="GO" id="GO:0004360">
    <property type="term" value="F:glutamine-fructose-6-phosphate transaminase (isomerizing) activity"/>
    <property type="evidence" value="ECO:0007669"/>
    <property type="project" value="UniProtKB-EC"/>
</dbReference>
<name>A0A7W9ET39_9SPHN</name>
<proteinExistence type="predicted"/>
<dbReference type="GO" id="GO:0097367">
    <property type="term" value="F:carbohydrate derivative binding"/>
    <property type="evidence" value="ECO:0007669"/>
    <property type="project" value="InterPro"/>
</dbReference>
<dbReference type="CDD" id="cd05008">
    <property type="entry name" value="SIS_GlmS_GlmD_1"/>
    <property type="match status" value="1"/>
</dbReference>
<organism evidence="4 5">
    <name type="scientific">Sphingopyxis panaciterrulae</name>
    <dbReference type="NCBI Taxonomy" id="462372"/>
    <lineage>
        <taxon>Bacteria</taxon>
        <taxon>Pseudomonadati</taxon>
        <taxon>Pseudomonadota</taxon>
        <taxon>Alphaproteobacteria</taxon>
        <taxon>Sphingomonadales</taxon>
        <taxon>Sphingomonadaceae</taxon>
        <taxon>Sphingopyxis</taxon>
    </lineage>
</organism>